<dbReference type="Pfam" id="PF15001">
    <property type="entry name" value="AP-5_subunit_s1"/>
    <property type="match status" value="1"/>
</dbReference>
<accession>A0A8C6H6W1</accession>
<protein>
    <recommendedName>
        <fullName evidence="3">AP-5 complex subunit sigma-1</fullName>
    </recommendedName>
</protein>
<dbReference type="Ensembl" id="ENSMSIT00000021413.1">
    <property type="protein sequence ID" value="ENSMSIP00000016919.1"/>
    <property type="gene ID" value="ENSMSIG00000014451.1"/>
</dbReference>
<proteinExistence type="predicted"/>
<name>A0A8C6H6W1_MUSSI</name>
<reference evidence="1" key="2">
    <citation type="submission" date="2025-09" db="UniProtKB">
        <authorList>
            <consortium name="Ensembl"/>
        </authorList>
    </citation>
    <scope>IDENTIFICATION</scope>
</reference>
<dbReference type="GeneTree" id="ENSGT00390000013178"/>
<dbReference type="PANTHER" id="PTHR16120">
    <property type="entry name" value="AP-5 COMPLEX SUBUNIT SIGMA-1"/>
    <property type="match status" value="1"/>
</dbReference>
<organism evidence="1 2">
    <name type="scientific">Mus spicilegus</name>
    <name type="common">Mound-building mouse</name>
    <dbReference type="NCBI Taxonomy" id="10103"/>
    <lineage>
        <taxon>Eukaryota</taxon>
        <taxon>Metazoa</taxon>
        <taxon>Chordata</taxon>
        <taxon>Craniata</taxon>
        <taxon>Vertebrata</taxon>
        <taxon>Euteleostomi</taxon>
        <taxon>Mammalia</taxon>
        <taxon>Eutheria</taxon>
        <taxon>Euarchontoglires</taxon>
        <taxon>Glires</taxon>
        <taxon>Rodentia</taxon>
        <taxon>Myomorpha</taxon>
        <taxon>Muroidea</taxon>
        <taxon>Muridae</taxon>
        <taxon>Murinae</taxon>
        <taxon>Mus</taxon>
        <taxon>Mus</taxon>
    </lineage>
</organism>
<evidence type="ECO:0000313" key="2">
    <source>
        <dbReference type="Proteomes" id="UP000694415"/>
    </source>
</evidence>
<dbReference type="GO" id="GO:0005829">
    <property type="term" value="C:cytosol"/>
    <property type="evidence" value="ECO:0007669"/>
    <property type="project" value="Ensembl"/>
</dbReference>
<reference evidence="1" key="1">
    <citation type="submission" date="2025-08" db="UniProtKB">
        <authorList>
            <consortium name="Ensembl"/>
        </authorList>
    </citation>
    <scope>IDENTIFICATION</scope>
</reference>
<evidence type="ECO:0008006" key="3">
    <source>
        <dbReference type="Google" id="ProtNLM"/>
    </source>
</evidence>
<evidence type="ECO:0000313" key="1">
    <source>
        <dbReference type="Ensembl" id="ENSMSIP00000016919.1"/>
    </source>
</evidence>
<dbReference type="PANTHER" id="PTHR16120:SF0">
    <property type="entry name" value="AP-5 COMPLEX SUBUNIT SIGMA-1"/>
    <property type="match status" value="1"/>
</dbReference>
<sequence length="248" mass="27245">MVHAFLIHTLRAPNLEDTGLCRVLYSCVFGAEKSPDDPRPHGAERDRLFRKEQILAVARQVESLCRLQQQAAGCSSTDLQPQFSAEPVSLHEAPHGAFHLAAGDPFQEPRTVLWLGVLSLGFTLVLDTHENLLLAERTLRLLARLLLDHLRLLTPVCPGSGEGIQCCLAPLTPHQTKSEGKDCILLGEVWHLPLAQPAPCSDVWPRTGHTDWASPKEGTWVEGCLCLSSGHWNCKVFIVEHPEAGTAP</sequence>
<dbReference type="GO" id="GO:0030119">
    <property type="term" value="C:AP-type membrane coat adaptor complex"/>
    <property type="evidence" value="ECO:0007669"/>
    <property type="project" value="Ensembl"/>
</dbReference>
<dbReference type="GO" id="GO:0005770">
    <property type="term" value="C:late endosome"/>
    <property type="evidence" value="ECO:0007669"/>
    <property type="project" value="Ensembl"/>
</dbReference>
<dbReference type="InterPro" id="IPR029392">
    <property type="entry name" value="AP-5_subunit_s1"/>
</dbReference>
<keyword evidence="2" id="KW-1185">Reference proteome</keyword>
<dbReference type="GO" id="GO:0005764">
    <property type="term" value="C:lysosome"/>
    <property type="evidence" value="ECO:0007669"/>
    <property type="project" value="Ensembl"/>
</dbReference>
<dbReference type="Proteomes" id="UP000694415">
    <property type="component" value="Unplaced"/>
</dbReference>
<dbReference type="GO" id="GO:0000724">
    <property type="term" value="P:double-strand break repair via homologous recombination"/>
    <property type="evidence" value="ECO:0007669"/>
    <property type="project" value="Ensembl"/>
</dbReference>
<dbReference type="AlphaFoldDB" id="A0A8C6H6W1"/>
<dbReference type="GO" id="GO:0005654">
    <property type="term" value="C:nucleoplasm"/>
    <property type="evidence" value="ECO:0007669"/>
    <property type="project" value="Ensembl"/>
</dbReference>
<dbReference type="GO" id="GO:0016197">
    <property type="term" value="P:endosomal transport"/>
    <property type="evidence" value="ECO:0007669"/>
    <property type="project" value="Ensembl"/>
</dbReference>